<comment type="caution">
    <text evidence="1">The sequence shown here is derived from an EMBL/GenBank/DDBJ whole genome shotgun (WGS) entry which is preliminary data.</text>
</comment>
<dbReference type="EMBL" id="JAIWYP010000004">
    <property type="protein sequence ID" value="KAH3833931.1"/>
    <property type="molecule type" value="Genomic_DNA"/>
</dbReference>
<dbReference type="Proteomes" id="UP000828390">
    <property type="component" value="Unassembled WGS sequence"/>
</dbReference>
<keyword evidence="2" id="KW-1185">Reference proteome</keyword>
<reference evidence="1" key="2">
    <citation type="submission" date="2020-11" db="EMBL/GenBank/DDBJ databases">
        <authorList>
            <person name="McCartney M.A."/>
            <person name="Auch B."/>
            <person name="Kono T."/>
            <person name="Mallez S."/>
            <person name="Becker A."/>
            <person name="Gohl D.M."/>
            <person name="Silverstein K.A.T."/>
            <person name="Koren S."/>
            <person name="Bechman K.B."/>
            <person name="Herman A."/>
            <person name="Abrahante J.E."/>
            <person name="Garbe J."/>
        </authorList>
    </citation>
    <scope>NUCLEOTIDE SEQUENCE</scope>
    <source>
        <strain evidence="1">Duluth1</strain>
        <tissue evidence="1">Whole animal</tissue>
    </source>
</reference>
<proteinExistence type="predicted"/>
<protein>
    <submittedName>
        <fullName evidence="1">Uncharacterized protein</fullName>
    </submittedName>
</protein>
<reference evidence="1" key="1">
    <citation type="journal article" date="2019" name="bioRxiv">
        <title>The Genome of the Zebra Mussel, Dreissena polymorpha: A Resource for Invasive Species Research.</title>
        <authorList>
            <person name="McCartney M.A."/>
            <person name="Auch B."/>
            <person name="Kono T."/>
            <person name="Mallez S."/>
            <person name="Zhang Y."/>
            <person name="Obille A."/>
            <person name="Becker A."/>
            <person name="Abrahante J.E."/>
            <person name="Garbe J."/>
            <person name="Badalamenti J.P."/>
            <person name="Herman A."/>
            <person name="Mangelson H."/>
            <person name="Liachko I."/>
            <person name="Sullivan S."/>
            <person name="Sone E.D."/>
            <person name="Koren S."/>
            <person name="Silverstein K.A.T."/>
            <person name="Beckman K.B."/>
            <person name="Gohl D.M."/>
        </authorList>
    </citation>
    <scope>NUCLEOTIDE SEQUENCE</scope>
    <source>
        <strain evidence="1">Duluth1</strain>
        <tissue evidence="1">Whole animal</tissue>
    </source>
</reference>
<name>A0A9D4K6H2_DREPO</name>
<accession>A0A9D4K6H2</accession>
<gene>
    <name evidence="1" type="ORF">DPMN_107247</name>
</gene>
<sequence length="52" mass="5969">MFGHQHIKIHPLQPVKRFAHQNVQDTSHTASQEVNLRKYTATLSQVKIISCT</sequence>
<organism evidence="1 2">
    <name type="scientific">Dreissena polymorpha</name>
    <name type="common">Zebra mussel</name>
    <name type="synonym">Mytilus polymorpha</name>
    <dbReference type="NCBI Taxonomy" id="45954"/>
    <lineage>
        <taxon>Eukaryota</taxon>
        <taxon>Metazoa</taxon>
        <taxon>Spiralia</taxon>
        <taxon>Lophotrochozoa</taxon>
        <taxon>Mollusca</taxon>
        <taxon>Bivalvia</taxon>
        <taxon>Autobranchia</taxon>
        <taxon>Heteroconchia</taxon>
        <taxon>Euheterodonta</taxon>
        <taxon>Imparidentia</taxon>
        <taxon>Neoheterodontei</taxon>
        <taxon>Myida</taxon>
        <taxon>Dreissenoidea</taxon>
        <taxon>Dreissenidae</taxon>
        <taxon>Dreissena</taxon>
    </lineage>
</organism>
<evidence type="ECO:0000313" key="2">
    <source>
        <dbReference type="Proteomes" id="UP000828390"/>
    </source>
</evidence>
<evidence type="ECO:0000313" key="1">
    <source>
        <dbReference type="EMBL" id="KAH3833931.1"/>
    </source>
</evidence>
<dbReference type="AlphaFoldDB" id="A0A9D4K6H2"/>